<proteinExistence type="predicted"/>
<name>A0A6A6X8U9_9PLEO</name>
<protein>
    <submittedName>
        <fullName evidence="1">Uncharacterized protein</fullName>
    </submittedName>
</protein>
<evidence type="ECO:0000313" key="1">
    <source>
        <dbReference type="EMBL" id="KAF2792809.1"/>
    </source>
</evidence>
<accession>A0A6A6X8U9</accession>
<organism evidence="1 2">
    <name type="scientific">Melanomma pulvis-pyrius CBS 109.77</name>
    <dbReference type="NCBI Taxonomy" id="1314802"/>
    <lineage>
        <taxon>Eukaryota</taxon>
        <taxon>Fungi</taxon>
        <taxon>Dikarya</taxon>
        <taxon>Ascomycota</taxon>
        <taxon>Pezizomycotina</taxon>
        <taxon>Dothideomycetes</taxon>
        <taxon>Pleosporomycetidae</taxon>
        <taxon>Pleosporales</taxon>
        <taxon>Melanommataceae</taxon>
        <taxon>Melanomma</taxon>
    </lineage>
</organism>
<reference evidence="1" key="1">
    <citation type="journal article" date="2020" name="Stud. Mycol.">
        <title>101 Dothideomycetes genomes: a test case for predicting lifestyles and emergence of pathogens.</title>
        <authorList>
            <person name="Haridas S."/>
            <person name="Albert R."/>
            <person name="Binder M."/>
            <person name="Bloem J."/>
            <person name="Labutti K."/>
            <person name="Salamov A."/>
            <person name="Andreopoulos B."/>
            <person name="Baker S."/>
            <person name="Barry K."/>
            <person name="Bills G."/>
            <person name="Bluhm B."/>
            <person name="Cannon C."/>
            <person name="Castanera R."/>
            <person name="Culley D."/>
            <person name="Daum C."/>
            <person name="Ezra D."/>
            <person name="Gonzalez J."/>
            <person name="Henrissat B."/>
            <person name="Kuo A."/>
            <person name="Liang C."/>
            <person name="Lipzen A."/>
            <person name="Lutzoni F."/>
            <person name="Magnuson J."/>
            <person name="Mondo S."/>
            <person name="Nolan M."/>
            <person name="Ohm R."/>
            <person name="Pangilinan J."/>
            <person name="Park H.-J."/>
            <person name="Ramirez L."/>
            <person name="Alfaro M."/>
            <person name="Sun H."/>
            <person name="Tritt A."/>
            <person name="Yoshinaga Y."/>
            <person name="Zwiers L.-H."/>
            <person name="Turgeon B."/>
            <person name="Goodwin S."/>
            <person name="Spatafora J."/>
            <person name="Crous P."/>
            <person name="Grigoriev I."/>
        </authorList>
    </citation>
    <scope>NUCLEOTIDE SEQUENCE</scope>
    <source>
        <strain evidence="1">CBS 109.77</strain>
    </source>
</reference>
<keyword evidence="2" id="KW-1185">Reference proteome</keyword>
<sequence>MTARLDVLHACAVTLRLVRSKIIAKHSILYSGFRRDVAMLAAIQESEPIVTQLELVEQESKILLALLPAMQALEDGNKALEEKNALLTADLRERNIRIYKIEEAMNRALSVLQDAKSKAAKVEAPTNEPLESMESWD</sequence>
<dbReference type="AlphaFoldDB" id="A0A6A6X8U9"/>
<dbReference type="EMBL" id="MU001954">
    <property type="protein sequence ID" value="KAF2792809.1"/>
    <property type="molecule type" value="Genomic_DNA"/>
</dbReference>
<gene>
    <name evidence="1" type="ORF">K505DRAFT_338357</name>
</gene>
<dbReference type="Proteomes" id="UP000799757">
    <property type="component" value="Unassembled WGS sequence"/>
</dbReference>
<evidence type="ECO:0000313" key="2">
    <source>
        <dbReference type="Proteomes" id="UP000799757"/>
    </source>
</evidence>